<name>A0ABY6L9G8_9ARAC</name>
<protein>
    <submittedName>
        <fullName evidence="10">CYP4V2</fullName>
    </submittedName>
</protein>
<evidence type="ECO:0000313" key="11">
    <source>
        <dbReference type="Proteomes" id="UP001235939"/>
    </source>
</evidence>
<dbReference type="InterPro" id="IPR036396">
    <property type="entry name" value="Cyt_P450_sf"/>
</dbReference>
<feature type="transmembrane region" description="Helical" evidence="9">
    <location>
        <begin position="369"/>
        <end position="389"/>
    </location>
</feature>
<dbReference type="PANTHER" id="PTHR24291:SF189">
    <property type="entry name" value="CYTOCHROME P450 4C3-RELATED"/>
    <property type="match status" value="1"/>
</dbReference>
<dbReference type="Gene3D" id="1.10.630.10">
    <property type="entry name" value="Cytochrome P450"/>
    <property type="match status" value="1"/>
</dbReference>
<sequence length="390" mass="44122">MTTLLKDKPYWKFYVGSRPVVILHKPESAEALLTNPTLIEKSFEYSFLKPWLREGLITRILEDFVPVFNEQSRVLASKLDATNGSKVDILPYMSLCSLDIICGIDIMGVIHVPETAMGWQLGAQNDKESAYVQALRTVESPMREQKTWLNPVSLRYGLIINLKIERFFMTWPDSTESLIWMEIVPGGNVLLRRTQTLYVLYTRDTKSGTYLQLPVRRILGAVDVTLGTRLAPYYTCPAWTTPPCRPLRCQAPGTAMQVHPYTRRQVTTCHGEVLAADVTRLCPPPHWNAVFGAFHMTAREAEVHHSFFNFTLTAPMSVYPCRIIHMPGGKSPRFLLAADVTRLCPSPHRNAVFGACHMAAGAARVHPSFPNFTLVSCFLLVPTWIFLYFE</sequence>
<evidence type="ECO:0000256" key="1">
    <source>
        <dbReference type="ARBA" id="ARBA00001971"/>
    </source>
</evidence>
<accession>A0ABY6L9G8</accession>
<evidence type="ECO:0000313" key="10">
    <source>
        <dbReference type="EMBL" id="UYV77778.1"/>
    </source>
</evidence>
<evidence type="ECO:0000256" key="2">
    <source>
        <dbReference type="ARBA" id="ARBA00004586"/>
    </source>
</evidence>
<keyword evidence="4" id="KW-0349">Heme</keyword>
<evidence type="ECO:0000256" key="4">
    <source>
        <dbReference type="ARBA" id="ARBA00022617"/>
    </source>
</evidence>
<evidence type="ECO:0000256" key="5">
    <source>
        <dbReference type="ARBA" id="ARBA00022824"/>
    </source>
</evidence>
<keyword evidence="9" id="KW-1133">Transmembrane helix</keyword>
<keyword evidence="7" id="KW-0503">Monooxygenase</keyword>
<comment type="similarity">
    <text evidence="3">Belongs to the cytochrome P450 family.</text>
</comment>
<keyword evidence="11" id="KW-1185">Reference proteome</keyword>
<comment type="cofactor">
    <cofactor evidence="1">
        <name>heme</name>
        <dbReference type="ChEBI" id="CHEBI:30413"/>
    </cofactor>
</comment>
<comment type="subcellular location">
    <subcellularLocation>
        <location evidence="2">Endoplasmic reticulum membrane</location>
    </subcellularLocation>
</comment>
<dbReference type="EMBL" id="CP092877">
    <property type="protein sequence ID" value="UYV77778.1"/>
    <property type="molecule type" value="Genomic_DNA"/>
</dbReference>
<keyword evidence="6" id="KW-0408">Iron</keyword>
<proteinExistence type="inferred from homology"/>
<dbReference type="InterPro" id="IPR050196">
    <property type="entry name" value="Cytochrome_P450_Monoox"/>
</dbReference>
<evidence type="ECO:0000256" key="3">
    <source>
        <dbReference type="ARBA" id="ARBA00010617"/>
    </source>
</evidence>
<keyword evidence="8 9" id="KW-0472">Membrane</keyword>
<gene>
    <name evidence="10" type="ORF">LAZ67_15002235</name>
</gene>
<reference evidence="10 11" key="1">
    <citation type="submission" date="2022-01" db="EMBL/GenBank/DDBJ databases">
        <title>A chromosomal length assembly of Cordylochernes scorpioides.</title>
        <authorList>
            <person name="Zeh D."/>
            <person name="Zeh J."/>
        </authorList>
    </citation>
    <scope>NUCLEOTIDE SEQUENCE [LARGE SCALE GENOMIC DNA]</scope>
    <source>
        <strain evidence="10">IN4F17</strain>
        <tissue evidence="10">Whole Body</tissue>
    </source>
</reference>
<evidence type="ECO:0000256" key="9">
    <source>
        <dbReference type="SAM" id="Phobius"/>
    </source>
</evidence>
<dbReference type="SUPFAM" id="SSF48264">
    <property type="entry name" value="Cytochrome P450"/>
    <property type="match status" value="1"/>
</dbReference>
<evidence type="ECO:0000256" key="8">
    <source>
        <dbReference type="ARBA" id="ARBA00023136"/>
    </source>
</evidence>
<keyword evidence="4" id="KW-0479">Metal-binding</keyword>
<keyword evidence="7" id="KW-0560">Oxidoreductase</keyword>
<keyword evidence="9" id="KW-0812">Transmembrane</keyword>
<dbReference type="PANTHER" id="PTHR24291">
    <property type="entry name" value="CYTOCHROME P450 FAMILY 4"/>
    <property type="match status" value="1"/>
</dbReference>
<organism evidence="10 11">
    <name type="scientific">Cordylochernes scorpioides</name>
    <dbReference type="NCBI Taxonomy" id="51811"/>
    <lineage>
        <taxon>Eukaryota</taxon>
        <taxon>Metazoa</taxon>
        <taxon>Ecdysozoa</taxon>
        <taxon>Arthropoda</taxon>
        <taxon>Chelicerata</taxon>
        <taxon>Arachnida</taxon>
        <taxon>Pseudoscorpiones</taxon>
        <taxon>Cheliferoidea</taxon>
        <taxon>Chernetidae</taxon>
        <taxon>Cordylochernes</taxon>
    </lineage>
</organism>
<keyword evidence="5" id="KW-0256">Endoplasmic reticulum</keyword>
<evidence type="ECO:0000256" key="7">
    <source>
        <dbReference type="ARBA" id="ARBA00023033"/>
    </source>
</evidence>
<dbReference type="Proteomes" id="UP001235939">
    <property type="component" value="Chromosome 15"/>
</dbReference>
<evidence type="ECO:0000256" key="6">
    <source>
        <dbReference type="ARBA" id="ARBA00023004"/>
    </source>
</evidence>